<keyword evidence="3" id="KW-1185">Reference proteome</keyword>
<proteinExistence type="predicted"/>
<protein>
    <submittedName>
        <fullName evidence="2">Uncharacterized protein</fullName>
    </submittedName>
</protein>
<reference evidence="2" key="1">
    <citation type="journal article" date="2018" name="Genome Biol. Evol.">
        <title>Genomics and development of Lentinus tigrinus, a white-rot wood-decaying mushroom with dimorphic fruiting bodies.</title>
        <authorList>
            <person name="Wu B."/>
            <person name="Xu Z."/>
            <person name="Knudson A."/>
            <person name="Carlson A."/>
            <person name="Chen N."/>
            <person name="Kovaka S."/>
            <person name="LaButti K."/>
            <person name="Lipzen A."/>
            <person name="Pennachio C."/>
            <person name="Riley R."/>
            <person name="Schakwitz W."/>
            <person name="Umezawa K."/>
            <person name="Ohm R.A."/>
            <person name="Grigoriev I.V."/>
            <person name="Nagy L.G."/>
            <person name="Gibbons J."/>
            <person name="Hibbett D."/>
        </authorList>
    </citation>
    <scope>NUCLEOTIDE SEQUENCE [LARGE SCALE GENOMIC DNA]</scope>
    <source>
        <strain evidence="2">ALCF2SS1-6</strain>
    </source>
</reference>
<accession>A0A5C2SJM4</accession>
<dbReference type="Proteomes" id="UP000313359">
    <property type="component" value="Unassembled WGS sequence"/>
</dbReference>
<organism evidence="2 3">
    <name type="scientific">Lentinus tigrinus ALCF2SS1-6</name>
    <dbReference type="NCBI Taxonomy" id="1328759"/>
    <lineage>
        <taxon>Eukaryota</taxon>
        <taxon>Fungi</taxon>
        <taxon>Dikarya</taxon>
        <taxon>Basidiomycota</taxon>
        <taxon>Agaricomycotina</taxon>
        <taxon>Agaricomycetes</taxon>
        <taxon>Polyporales</taxon>
        <taxon>Polyporaceae</taxon>
        <taxon>Lentinus</taxon>
    </lineage>
</organism>
<evidence type="ECO:0000256" key="1">
    <source>
        <dbReference type="SAM" id="MobiDB-lite"/>
    </source>
</evidence>
<dbReference type="EMBL" id="ML122255">
    <property type="protein sequence ID" value="RPD63841.1"/>
    <property type="molecule type" value="Genomic_DNA"/>
</dbReference>
<evidence type="ECO:0000313" key="2">
    <source>
        <dbReference type="EMBL" id="RPD63841.1"/>
    </source>
</evidence>
<name>A0A5C2SJM4_9APHY</name>
<feature type="region of interest" description="Disordered" evidence="1">
    <location>
        <begin position="1"/>
        <end position="69"/>
    </location>
</feature>
<evidence type="ECO:0000313" key="3">
    <source>
        <dbReference type="Proteomes" id="UP000313359"/>
    </source>
</evidence>
<feature type="compositionally biased region" description="Low complexity" evidence="1">
    <location>
        <begin position="20"/>
        <end position="36"/>
    </location>
</feature>
<dbReference type="AlphaFoldDB" id="A0A5C2SJM4"/>
<sequence length="213" mass="22975">MRTRASKRTFTCRTIPVRPPSRSQASSPGPSAASGQELPPERTQTLSLLPDVGFSDKLAERPRGRGSPSSSRIPFFVVCMCSMFGPLGPNFCPLLPLREQGPSQSRGASCSRTQILRPRLAGAIAGIPYDTSTDAYVPDVMRIILSGFSPVGRSEALAPWVVSSASLVHSEATTPTSSTRARPRSHPWLCVPHRPPAGWSVRWIAGLQQAPEF</sequence>
<gene>
    <name evidence="2" type="ORF">L227DRAFT_363486</name>
</gene>